<evidence type="ECO:0000313" key="2">
    <source>
        <dbReference type="EnsemblPlants" id="Kaladp0036s0058.1.v1.1"/>
    </source>
</evidence>
<name>A0A7N0TGG0_KALFE</name>
<reference evidence="2" key="1">
    <citation type="submission" date="2021-01" db="UniProtKB">
        <authorList>
            <consortium name="EnsemblPlants"/>
        </authorList>
    </citation>
    <scope>IDENTIFICATION</scope>
</reference>
<feature type="compositionally biased region" description="Basic residues" evidence="1">
    <location>
        <begin position="177"/>
        <end position="195"/>
    </location>
</feature>
<sequence>MARQKMHGALLRNHTRIGKLSKRRNSYSTKLREEDKPRILVNEVPFFVSENNTKSAYVTFLTFGPDGQWTRILSLPFECFNQLRGQINMDGLCVVSPASIIPFSLNQPKYLRNIWHTYSANPVAEANLSAFARQRCSQKKVVTNKCVKVQVNPHSCSMWSDIVPGITDTRLSENHKVPKRKPKKKPKKKRKQNKNHHSDARLVGAEALSIPVSKRISTAEPSADDMELDGSAPSADYLVDPLSGIHDTRDVGGDHSHGIFHLNRVRDSHLDFSYQHGCQTFETADLVRFGAAKDTLHQQIKWFDSETEVSYDNQDSLVSDSGFTGLNSVDSRDTICDVTNSNNFISSETSAFVGPRDSLSSESSSVLSAEFGTNAMGRNFGSQGSSSGDVLAYTKRGNHSNSMPGRCTNKGTARGRFGKENFQSVWKKVRKIDSSNFYSLDKKINLNSEFGVSSREKPRIEGHCNVAKKLSVVDDSSHFEVKVPRRPKNKIPLESQQKRNCPSRKENHPTNHRSRIHVMANQENTRSFNDAAHEKIKQARGFNPSSQLVSNSPSVALSTRVDCIAPTSVSGIEVDPSDLLIPETFPATNDKMDARNPEAKYDLPTKSDGSIDLSNSPDQIQPDQSTLTENDTQMEKEVHFATSCKKDNNSGFVLQKWIPVGRKVPYPTRLERSDTSLLLHFDKPDTVNECSKYLGGDPTPSVTFEVHGPSPVFEKLHDSEEGITEVKNSTSDTSFISDTRRKFGSLVNGVEDLISPSDIFLQKITAAVEDAFRVQVETEAIQAATGTPIAGFEKFLHSASPVILKLDDAFKCQICRREPTAIPFLCTHEMPSSSLGSLWEWYERHGSYGLEVREDKCNDPAKSGNHEFGLRAYFVPYLSAVQLFRKSKIGYVNGLECLPLGIPHPCTDTASSSVPDQSCSSQPCGESTENDTIAYSAASRESYELIFEYFESEQPRRRQPLFEKIKELSESGSTQPKVYGNPAMLTSSYICDLHPRSWYSVAWYPIYRIPDGNFRAAFLTYHSFGYLARRVVSPNSSREEIVSPIVGLLSCNALSEGWFRPLDHKVEKASDTTGLSVSETLKERLRTLEHTATLLATSTVSRDNTTLVNRHPDYDFFTSRRR</sequence>
<dbReference type="EnsemblPlants" id="Kaladp0036s0058.1.v1.1">
    <property type="protein sequence ID" value="Kaladp0036s0058.1.v1.1"/>
    <property type="gene ID" value="Kaladp0036s0058.v1.1"/>
</dbReference>
<organism evidence="2 3">
    <name type="scientific">Kalanchoe fedtschenkoi</name>
    <name type="common">Lavender scallops</name>
    <name type="synonym">South American air plant</name>
    <dbReference type="NCBI Taxonomy" id="63787"/>
    <lineage>
        <taxon>Eukaryota</taxon>
        <taxon>Viridiplantae</taxon>
        <taxon>Streptophyta</taxon>
        <taxon>Embryophyta</taxon>
        <taxon>Tracheophyta</taxon>
        <taxon>Spermatophyta</taxon>
        <taxon>Magnoliopsida</taxon>
        <taxon>eudicotyledons</taxon>
        <taxon>Gunneridae</taxon>
        <taxon>Pentapetalae</taxon>
        <taxon>Saxifragales</taxon>
        <taxon>Crassulaceae</taxon>
        <taxon>Kalanchoe</taxon>
    </lineage>
</organism>
<keyword evidence="3" id="KW-1185">Reference proteome</keyword>
<accession>A0A7N0TGG0</accession>
<dbReference type="Pfam" id="PF05623">
    <property type="entry name" value="DUF789"/>
    <property type="match status" value="1"/>
</dbReference>
<dbReference type="AlphaFoldDB" id="A0A7N0TGG0"/>
<dbReference type="Proteomes" id="UP000594263">
    <property type="component" value="Unplaced"/>
</dbReference>
<feature type="region of interest" description="Disordered" evidence="1">
    <location>
        <begin position="169"/>
        <end position="204"/>
    </location>
</feature>
<dbReference type="InterPro" id="IPR008507">
    <property type="entry name" value="DUF789"/>
</dbReference>
<evidence type="ECO:0000256" key="1">
    <source>
        <dbReference type="SAM" id="MobiDB-lite"/>
    </source>
</evidence>
<evidence type="ECO:0000313" key="3">
    <source>
        <dbReference type="Proteomes" id="UP000594263"/>
    </source>
</evidence>
<feature type="region of interest" description="Disordered" evidence="1">
    <location>
        <begin position="588"/>
        <end position="626"/>
    </location>
</feature>
<feature type="compositionally biased region" description="Basic and acidic residues" evidence="1">
    <location>
        <begin position="590"/>
        <end position="605"/>
    </location>
</feature>
<feature type="compositionally biased region" description="Polar residues" evidence="1">
    <location>
        <begin position="612"/>
        <end position="626"/>
    </location>
</feature>
<dbReference type="PANTHER" id="PTHR32010:SF18">
    <property type="entry name" value="DUF789 FAMILY PROTEIN"/>
    <property type="match status" value="1"/>
</dbReference>
<protein>
    <submittedName>
        <fullName evidence="2">Uncharacterized protein</fullName>
    </submittedName>
</protein>
<dbReference type="PANTHER" id="PTHR32010">
    <property type="entry name" value="PHOTOSYSTEM II STABILITY/ASSEMBLY FACTOR HCF136, CHLOROPLASTIC"/>
    <property type="match status" value="1"/>
</dbReference>
<proteinExistence type="predicted"/>
<dbReference type="Gramene" id="Kaladp0036s0058.1.v1.1">
    <property type="protein sequence ID" value="Kaladp0036s0058.1.v1.1"/>
    <property type="gene ID" value="Kaladp0036s0058.v1.1"/>
</dbReference>